<sequence length="434" mass="48528">MSRLPNAPFTPPVEQRDGTIQFNSNQPTIRIVRETRNTFRYLVYMGQAHESHADNDLVWARLQVAAGRGSSISFYVGPGRSRITTAEFFEDKYTLAFWLNRLMETLQARRFVHFDTWEQEKVFLHDVLHVVLEECTGDELKSVERPHQRTSQVESEAESTEFSQLVKTHIGIEDGTGLRARYYSPFYPTKNYPLQAVVVDNDEGAEQGVPAAREFQPVQKKRGRKPADDTIEEVKGQAGDVNDGSVNCSGGQESDQVAANDINADRVDKKSIRLKHSPSQISISEQEHTNNSDNPRGQGAEKVAASNEPTGVPSIALNYMDVPEVNASWADEIKRLIIQPAKEKALSTIEKHLGEYCEGMISHETIESNIRASLADIRLAGQMQDTLIQSKQNTTVDPDQDPIFENARKRRADPDDDTARSSKAVRGNGEFGGK</sequence>
<dbReference type="AlphaFoldDB" id="A0AAV9QGW4"/>
<dbReference type="Proteomes" id="UP001345827">
    <property type="component" value="Unassembled WGS sequence"/>
</dbReference>
<feature type="region of interest" description="Disordered" evidence="1">
    <location>
        <begin position="1"/>
        <end position="20"/>
    </location>
</feature>
<keyword evidence="3" id="KW-1185">Reference proteome</keyword>
<feature type="compositionally biased region" description="Basic and acidic residues" evidence="1">
    <location>
        <begin position="225"/>
        <end position="235"/>
    </location>
</feature>
<name>A0AAV9QGW4_9PEZI</name>
<organism evidence="2 3">
    <name type="scientific">Vermiconidia calcicola</name>
    <dbReference type="NCBI Taxonomy" id="1690605"/>
    <lineage>
        <taxon>Eukaryota</taxon>
        <taxon>Fungi</taxon>
        <taxon>Dikarya</taxon>
        <taxon>Ascomycota</taxon>
        <taxon>Pezizomycotina</taxon>
        <taxon>Dothideomycetes</taxon>
        <taxon>Dothideomycetidae</taxon>
        <taxon>Mycosphaerellales</taxon>
        <taxon>Extremaceae</taxon>
        <taxon>Vermiconidia</taxon>
    </lineage>
</organism>
<protein>
    <submittedName>
        <fullName evidence="2">Uncharacterized protein</fullName>
    </submittedName>
</protein>
<feature type="region of interest" description="Disordered" evidence="1">
    <location>
        <begin position="389"/>
        <end position="434"/>
    </location>
</feature>
<evidence type="ECO:0000313" key="2">
    <source>
        <dbReference type="EMBL" id="KAK5542272.1"/>
    </source>
</evidence>
<feature type="region of interest" description="Disordered" evidence="1">
    <location>
        <begin position="214"/>
        <end position="307"/>
    </location>
</feature>
<evidence type="ECO:0000313" key="3">
    <source>
        <dbReference type="Proteomes" id="UP001345827"/>
    </source>
</evidence>
<reference evidence="2 3" key="1">
    <citation type="submission" date="2023-06" db="EMBL/GenBank/DDBJ databases">
        <title>Black Yeasts Isolated from many extreme environments.</title>
        <authorList>
            <person name="Coleine C."/>
            <person name="Stajich J.E."/>
            <person name="Selbmann L."/>
        </authorList>
    </citation>
    <scope>NUCLEOTIDE SEQUENCE [LARGE SCALE GENOMIC DNA]</scope>
    <source>
        <strain evidence="2 3">CCFEE 5887</strain>
    </source>
</reference>
<evidence type="ECO:0000256" key="1">
    <source>
        <dbReference type="SAM" id="MobiDB-lite"/>
    </source>
</evidence>
<gene>
    <name evidence="2" type="ORF">LTR25_002157</name>
</gene>
<proteinExistence type="predicted"/>
<feature type="compositionally biased region" description="Polar residues" evidence="1">
    <location>
        <begin position="244"/>
        <end position="257"/>
    </location>
</feature>
<accession>A0AAV9QGW4</accession>
<comment type="caution">
    <text evidence="2">The sequence shown here is derived from an EMBL/GenBank/DDBJ whole genome shotgun (WGS) entry which is preliminary data.</text>
</comment>
<dbReference type="EMBL" id="JAXLQG010000003">
    <property type="protein sequence ID" value="KAK5542272.1"/>
    <property type="molecule type" value="Genomic_DNA"/>
</dbReference>